<evidence type="ECO:0000313" key="2">
    <source>
        <dbReference type="Proteomes" id="UP001596157"/>
    </source>
</evidence>
<reference evidence="2" key="1">
    <citation type="journal article" date="2019" name="Int. J. Syst. Evol. Microbiol.">
        <title>The Global Catalogue of Microorganisms (GCM) 10K type strain sequencing project: providing services to taxonomists for standard genome sequencing and annotation.</title>
        <authorList>
            <consortium name="The Broad Institute Genomics Platform"/>
            <consortium name="The Broad Institute Genome Sequencing Center for Infectious Disease"/>
            <person name="Wu L."/>
            <person name="Ma J."/>
        </authorList>
    </citation>
    <scope>NUCLEOTIDE SEQUENCE [LARGE SCALE GENOMIC DNA]</scope>
    <source>
        <strain evidence="2">CCUG 59778</strain>
    </source>
</reference>
<gene>
    <name evidence="1" type="ORF">ACFPM7_15865</name>
</gene>
<evidence type="ECO:0000313" key="1">
    <source>
        <dbReference type="EMBL" id="MFC5288536.1"/>
    </source>
</evidence>
<protein>
    <submittedName>
        <fullName evidence="1">Uncharacterized protein</fullName>
    </submittedName>
</protein>
<sequence>MTVADPVALAALVAALPQVAGLHSGRYGEITTLLPGRRVLGVRVRDDDVTIGVVARYPVPVAEVAAAVRAAVAPVAVDVWVGDVCLDPTQSGLVVGETPIGETGQNRAVDALRIRFPARTS</sequence>
<dbReference type="Proteomes" id="UP001596157">
    <property type="component" value="Unassembled WGS sequence"/>
</dbReference>
<name>A0ABW0EP55_9PSEU</name>
<dbReference type="RefSeq" id="WP_378248378.1">
    <property type="nucleotide sequence ID" value="NZ_JBHSKF010000006.1"/>
</dbReference>
<proteinExistence type="predicted"/>
<dbReference type="EMBL" id="JBHSKF010000006">
    <property type="protein sequence ID" value="MFC5288536.1"/>
    <property type="molecule type" value="Genomic_DNA"/>
</dbReference>
<keyword evidence="2" id="KW-1185">Reference proteome</keyword>
<organism evidence="1 2">
    <name type="scientific">Actinokineospora guangxiensis</name>
    <dbReference type="NCBI Taxonomy" id="1490288"/>
    <lineage>
        <taxon>Bacteria</taxon>
        <taxon>Bacillati</taxon>
        <taxon>Actinomycetota</taxon>
        <taxon>Actinomycetes</taxon>
        <taxon>Pseudonocardiales</taxon>
        <taxon>Pseudonocardiaceae</taxon>
        <taxon>Actinokineospora</taxon>
    </lineage>
</organism>
<comment type="caution">
    <text evidence="1">The sequence shown here is derived from an EMBL/GenBank/DDBJ whole genome shotgun (WGS) entry which is preliminary data.</text>
</comment>
<accession>A0ABW0EP55</accession>